<organism evidence="1 2">
    <name type="scientific">Eretmocerus hayati</name>
    <dbReference type="NCBI Taxonomy" id="131215"/>
    <lineage>
        <taxon>Eukaryota</taxon>
        <taxon>Metazoa</taxon>
        <taxon>Ecdysozoa</taxon>
        <taxon>Arthropoda</taxon>
        <taxon>Hexapoda</taxon>
        <taxon>Insecta</taxon>
        <taxon>Pterygota</taxon>
        <taxon>Neoptera</taxon>
        <taxon>Endopterygota</taxon>
        <taxon>Hymenoptera</taxon>
        <taxon>Apocrita</taxon>
        <taxon>Proctotrupomorpha</taxon>
        <taxon>Chalcidoidea</taxon>
        <taxon>Aphelinidae</taxon>
        <taxon>Aphelininae</taxon>
        <taxon>Eretmocerus</taxon>
    </lineage>
</organism>
<reference evidence="1" key="1">
    <citation type="submission" date="2023-04" db="EMBL/GenBank/DDBJ databases">
        <title>A chromosome-level genome assembly of the parasitoid wasp Eretmocerus hayati.</title>
        <authorList>
            <person name="Zhong Y."/>
            <person name="Liu S."/>
            <person name="Liu Y."/>
        </authorList>
    </citation>
    <scope>NUCLEOTIDE SEQUENCE</scope>
    <source>
        <strain evidence="1">ZJU_SS_LIU_2023</strain>
    </source>
</reference>
<protein>
    <submittedName>
        <fullName evidence="1">Uncharacterized protein</fullName>
    </submittedName>
</protein>
<comment type="caution">
    <text evidence="1">The sequence shown here is derived from an EMBL/GenBank/DDBJ whole genome shotgun (WGS) entry which is preliminary data.</text>
</comment>
<keyword evidence="2" id="KW-1185">Reference proteome</keyword>
<evidence type="ECO:0000313" key="2">
    <source>
        <dbReference type="Proteomes" id="UP001239111"/>
    </source>
</evidence>
<sequence length="133" mass="14849">MGPVIPANPGLTADLRDDSEDDEGKAESTANEERKMTASTAKTRVLPMVVMSELSEKEVVEFIQGIKSITQGKEYRIAYSNNVYKISCDDLDIYNILSREVKQLQEMRKEKGSTNSSIEAGTHFHLRAAKHQS</sequence>
<evidence type="ECO:0000313" key="1">
    <source>
        <dbReference type="EMBL" id="KAJ8687261.1"/>
    </source>
</evidence>
<proteinExistence type="predicted"/>
<accession>A0ACC2PUR4</accession>
<dbReference type="EMBL" id="CM056741">
    <property type="protein sequence ID" value="KAJ8687261.1"/>
    <property type="molecule type" value="Genomic_DNA"/>
</dbReference>
<name>A0ACC2PUR4_9HYME</name>
<dbReference type="Proteomes" id="UP001239111">
    <property type="component" value="Chromosome 1"/>
</dbReference>
<gene>
    <name evidence="1" type="ORF">QAD02_023055</name>
</gene>